<proteinExistence type="inferred from homology"/>
<evidence type="ECO:0000256" key="8">
    <source>
        <dbReference type="SAM" id="MobiDB-lite"/>
    </source>
</evidence>
<comment type="similarity">
    <text evidence="2">Belongs to the TEX28 family.</text>
</comment>
<sequence length="446" mass="50368">MNTLSLPLNIRRGGSDTNLNFDIPDGILDFHKVKLSADSLKQKILKVTEQIKIEQTARDGNVAEYLKLVNSADKQQASRIKQVFEKKNQKSAHTIAQLQKKLEQYHKKLKDIEQNGSTTKSTKDLSKENLKDLHHSLKDVNSSSRPTVPAEQSKMGVPGVSLTPPMFVFNKSREFANLIRNKFGSADNIAHLKNTLDDFHPENNARNLSGSATIVTKPKYVSDDECSSGTSGSADSNGNQAFDGGRTNTNDSQGDLAVFLEELREIREAQNQLAEDIEALKVQFKRDYGFISQTLQEERYRYERLEDQLNDLTDLHQHETTNLKQDLASIEEKVAYQAYERSRDIQEALESCQTRVSKLELHQQEQLAVQSETVNAKVLLGKCINILVALITVVLVCVSTIAKFTAPMMRSRFHVFCTFFAVTLFAIFCKNWDHIVCALERVMLSR</sequence>
<evidence type="ECO:0000256" key="4">
    <source>
        <dbReference type="ARBA" id="ARBA00022989"/>
    </source>
</evidence>
<feature type="transmembrane region" description="Helical" evidence="9">
    <location>
        <begin position="413"/>
        <end position="433"/>
    </location>
</feature>
<evidence type="ECO:0008006" key="12">
    <source>
        <dbReference type="Google" id="ProtNLM"/>
    </source>
</evidence>
<accession>A0ABN9B9L5</accession>
<evidence type="ECO:0000256" key="5">
    <source>
        <dbReference type="ARBA" id="ARBA00023054"/>
    </source>
</evidence>
<evidence type="ECO:0000256" key="2">
    <source>
        <dbReference type="ARBA" id="ARBA00008108"/>
    </source>
</evidence>
<dbReference type="PANTHER" id="PTHR17613:SF8">
    <property type="entry name" value="TRANSMEMBRANE AND COILED-COIL DOMAIN PROTEIN 3"/>
    <property type="match status" value="1"/>
</dbReference>
<dbReference type="PANTHER" id="PTHR17613">
    <property type="entry name" value="CEREBRAL PROTEIN-11-RELATED"/>
    <property type="match status" value="1"/>
</dbReference>
<evidence type="ECO:0000313" key="11">
    <source>
        <dbReference type="Proteomes" id="UP001162483"/>
    </source>
</evidence>
<reference evidence="10" key="1">
    <citation type="submission" date="2023-05" db="EMBL/GenBank/DDBJ databases">
        <authorList>
            <person name="Stuckert A."/>
        </authorList>
    </citation>
    <scope>NUCLEOTIDE SEQUENCE</scope>
</reference>
<comment type="subcellular location">
    <subcellularLocation>
        <location evidence="1">Membrane</location>
    </subcellularLocation>
</comment>
<feature type="coiled-coil region" evidence="7">
    <location>
        <begin position="260"/>
        <end position="322"/>
    </location>
</feature>
<keyword evidence="4 9" id="KW-1133">Transmembrane helix</keyword>
<gene>
    <name evidence="10" type="ORF">SPARVUS_LOCUS2445011</name>
</gene>
<organism evidence="10 11">
    <name type="scientific">Staurois parvus</name>
    <dbReference type="NCBI Taxonomy" id="386267"/>
    <lineage>
        <taxon>Eukaryota</taxon>
        <taxon>Metazoa</taxon>
        <taxon>Chordata</taxon>
        <taxon>Craniata</taxon>
        <taxon>Vertebrata</taxon>
        <taxon>Euteleostomi</taxon>
        <taxon>Amphibia</taxon>
        <taxon>Batrachia</taxon>
        <taxon>Anura</taxon>
        <taxon>Neobatrachia</taxon>
        <taxon>Ranoidea</taxon>
        <taxon>Ranidae</taxon>
        <taxon>Staurois</taxon>
    </lineage>
</organism>
<dbReference type="Proteomes" id="UP001162483">
    <property type="component" value="Unassembled WGS sequence"/>
</dbReference>
<dbReference type="InterPro" id="IPR019394">
    <property type="entry name" value="TEX28/TMCC"/>
</dbReference>
<evidence type="ECO:0000256" key="9">
    <source>
        <dbReference type="SAM" id="Phobius"/>
    </source>
</evidence>
<keyword evidence="5 7" id="KW-0175">Coiled coil</keyword>
<evidence type="ECO:0000256" key="7">
    <source>
        <dbReference type="SAM" id="Coils"/>
    </source>
</evidence>
<comment type="caution">
    <text evidence="10">The sequence shown here is derived from an EMBL/GenBank/DDBJ whole genome shotgun (WGS) entry which is preliminary data.</text>
</comment>
<name>A0ABN9B9L5_9NEOB</name>
<evidence type="ECO:0000313" key="10">
    <source>
        <dbReference type="EMBL" id="CAI9544273.1"/>
    </source>
</evidence>
<evidence type="ECO:0000256" key="6">
    <source>
        <dbReference type="ARBA" id="ARBA00023136"/>
    </source>
</evidence>
<protein>
    <recommendedName>
        <fullName evidence="12">Transmembrane and coiled-coil domain protein 3</fullName>
    </recommendedName>
</protein>
<keyword evidence="11" id="KW-1185">Reference proteome</keyword>
<feature type="region of interest" description="Disordered" evidence="8">
    <location>
        <begin position="136"/>
        <end position="158"/>
    </location>
</feature>
<evidence type="ECO:0000256" key="3">
    <source>
        <dbReference type="ARBA" id="ARBA00022692"/>
    </source>
</evidence>
<evidence type="ECO:0000256" key="1">
    <source>
        <dbReference type="ARBA" id="ARBA00004370"/>
    </source>
</evidence>
<feature type="region of interest" description="Disordered" evidence="8">
    <location>
        <begin position="221"/>
        <end position="251"/>
    </location>
</feature>
<feature type="transmembrane region" description="Helical" evidence="9">
    <location>
        <begin position="379"/>
        <end position="401"/>
    </location>
</feature>
<keyword evidence="3 9" id="KW-0812">Transmembrane</keyword>
<feature type="compositionally biased region" description="Polar residues" evidence="8">
    <location>
        <begin position="227"/>
        <end position="251"/>
    </location>
</feature>
<dbReference type="Pfam" id="PF10267">
    <property type="entry name" value="Tmemb_cc2"/>
    <property type="match status" value="1"/>
</dbReference>
<keyword evidence="6 9" id="KW-0472">Membrane</keyword>
<feature type="coiled-coil region" evidence="7">
    <location>
        <begin position="88"/>
        <end position="115"/>
    </location>
</feature>
<dbReference type="EMBL" id="CATNWA010002982">
    <property type="protein sequence ID" value="CAI9544273.1"/>
    <property type="molecule type" value="Genomic_DNA"/>
</dbReference>